<dbReference type="SUPFAM" id="SSF48403">
    <property type="entry name" value="Ankyrin repeat"/>
    <property type="match status" value="4"/>
</dbReference>
<evidence type="ECO:0000313" key="6">
    <source>
        <dbReference type="EMBL" id="KAK6542442.1"/>
    </source>
</evidence>
<gene>
    <name evidence="6" type="ORF">TWF694_006395</name>
</gene>
<accession>A0AAV9XLG6</accession>
<feature type="repeat" description="ANK" evidence="3">
    <location>
        <begin position="1107"/>
        <end position="1139"/>
    </location>
</feature>
<sequence length="2145" mass="234583">MAAARAMLDISHGRLEEQDERDKNNYHLGSIGKHNVAIACLPAGVYGTTSAAIVAAQMLFTFPSIRFGLMVGIGGGIPREGHDIRLGDIVVSKPDGPFGGVVQYDFGKSTADGFVHTGSLNKPPVVLLNAIASLQAEHELEDSKVSEYVSSAKFKGDYSYQGAQNDTLFLPDYDHVGEGDSCQSCDSTKVVSRPNREDTDPMIHYGTITSGNQVIKNAKTRDLIGKEFNSVCFEMEAAGLMDNFPCLVVRGICDYSDSHKNKRWQRYAAAVAAGYAKELLGMIAPKQLGTAPMAVDAIKADKVLRNILEWLTPIDYGPRQSYIFSCRQEGTGIWLLESPQFQSWIDSRKSTSLLCPGIPGVGKTVMASIAVEYLIKKFPSNAFSSHNTGVGFVYCNYSMHETQQGIDLVSALLKQLLEQLPEVSEGFQSWYENHKRHNTRPPMDEATDMLLLLSKSYSRIFLVVDALDECKDEPRRTLISAIRMMQQQTHVNLMATSRPITHIMNEFDKDIILPIDASNDDIGRYLDGQVPRLPHSLSSDASLVHEVKSKIIECAAGMFLLAKLHFDSLTDRISRKEIRSALEKLPRGEIGLRQAYENAMQRIESQPPKLRALAERVLSWITHSKRVLTVRELLYAFAIEPNTDSYDEGNLPDLDMLVSVCAGLVTIDQERNMIRLVHYTTQEYFQGVGADWVAKGPRDMASTCLTCLCFKTFTSGCSPNDEKLKVRFAQNALYSYAAMYWGQHSHSIQNDIKKEIRPFLKSSALVSAAYQAIVRQPLRYHFNTEPFLFSISGLHLATHFNLLSIVVDVLREGELDINAKDDKGQTALMWAARLKNRDIVKVLLEYGAEPNIQDNDGSSALHYGATDGEITRLLVSSKADVKVVTKGGRTALHCAAESGCEEAAKYLIVNGANVDIYVAGGWTPIQIAARRGNREVVEVLIENGAALNQVTGLPWGYHDYSPYDTDDANAEGKLAIHLAAEYGYEDIVRALIIGGADVNKAARSYGRKPLTLAAARGHSAVVSLLIANGASINAQDNDLRTALCKAIENGHSSVAKILIEHGADVNIAYSGTQLHLAAQHGEEAVSRLLIEKGVEIDALGDAGYGLSNCTALHLAAKAGHHAIVTLLIQKGAALDIQCGDMTYQSSRSTPMQLAAEFGHADIVETLLGANANSSLHGEWDKPPLGRAVDNGHEEVVRLLVNHRGDDLNRKIYFDMRALDMAASKGYEEIARLLIEHGATIDDGVALKYAVEAGSDAVVHLLLQNGASATIQSAGSTPLHAAATNEKQSIIQQILSYSLVCDVDVRDHQARAPLHCAAAAGNEEAARLLIEYGCNIDAADKYGATALHTVIRQCDGNTYKYNRSKYDKYEKVLKLLLKHKANINATTTKGITVLHEMAKHRMNDQVELAKFLLDQGADVNARTTVGETALHIASRLNETSVVRLLLEGGADVNIADESGKRALYYAKRNASKELEQWLVDKGAKESRDADLQQAADKRFEARIREILVRSESINEVYDEKGHTLLQQAAEQGYEASTKLLLENGALVNNSTTDGNTALDTAVYWQQEAIISLLFKHGAFPMPKSLDHAVRSGDESIVQKLLQRATEVGKWGHSPYSRIYDRNDVLFTAIDRGHCGIVKILLENGFDPRSTQYGTEPIYKAADKGYEAIVRSLLEHGAYVDVQSEVSYRMAPLHIAAKNGHEGVARTLLEYNASINLTEMFRRKPLALAADEGHEALVRLLLQYDHKLADIADYLFLAAYRGDKGSVKALLECIAGKGSDASLSIHGTTALHVAAARGHHDMLPLLLEHGAKIDALTQLGDEEDRALGLLHATSWGPSDSPKVKIKTQTALQLAAKDGHETVVRTLIAYGATLNKTDHSGRTALHQASQYGYVGPVRALLNSGAEVQISDETGSTAMVLASAGQMSWGEGESNHYSVMEQLLAKGAVDTSDLEGYTGLQRAASRGDVAIVKLLLENGSNIHARNYSGKQALHHAAYTGRKDVVRLLLQYGADVHARDEFEETALHHAARGESYSRFATFDPADDGHKEVLQILLDNNDALLNERNADGKTALHLAAEAACEVTVRYLLDCGAEIEIKDYSGCTPSQCAVSGSGRFLYKQKDKIDAVLKLLVDYGAQPLGHDKKNGWD</sequence>
<keyword evidence="7" id="KW-1185">Reference proteome</keyword>
<comment type="caution">
    <text evidence="6">The sequence shown here is derived from an EMBL/GenBank/DDBJ whole genome shotgun (WGS) entry which is preliminary data.</text>
</comment>
<feature type="repeat" description="ANK" evidence="3">
    <location>
        <begin position="1146"/>
        <end position="1178"/>
    </location>
</feature>
<dbReference type="InterPro" id="IPR050663">
    <property type="entry name" value="Ankyrin-SOCS_Box"/>
</dbReference>
<feature type="repeat" description="ANK" evidence="3">
    <location>
        <begin position="1213"/>
        <end position="1241"/>
    </location>
</feature>
<feature type="repeat" description="ANK" evidence="3">
    <location>
        <begin position="1069"/>
        <end position="1101"/>
    </location>
</feature>
<dbReference type="Pfam" id="PF22939">
    <property type="entry name" value="WHD_GPIID"/>
    <property type="match status" value="1"/>
</dbReference>
<dbReference type="Pfam" id="PF12796">
    <property type="entry name" value="Ank_2"/>
    <property type="match status" value="11"/>
</dbReference>
<dbReference type="PROSITE" id="PS50088">
    <property type="entry name" value="ANK_REPEAT"/>
    <property type="match status" value="23"/>
</dbReference>
<dbReference type="GO" id="GO:0003824">
    <property type="term" value="F:catalytic activity"/>
    <property type="evidence" value="ECO:0007669"/>
    <property type="project" value="InterPro"/>
</dbReference>
<dbReference type="Proteomes" id="UP001365542">
    <property type="component" value="Unassembled WGS sequence"/>
</dbReference>
<feature type="repeat" description="ANK" evidence="3">
    <location>
        <begin position="887"/>
        <end position="919"/>
    </location>
</feature>
<dbReference type="GO" id="GO:0045944">
    <property type="term" value="P:positive regulation of transcription by RNA polymerase II"/>
    <property type="evidence" value="ECO:0007669"/>
    <property type="project" value="TreeGrafter"/>
</dbReference>
<evidence type="ECO:0000256" key="3">
    <source>
        <dbReference type="PROSITE-ProRule" id="PRU00023"/>
    </source>
</evidence>
<dbReference type="InterPro" id="IPR035994">
    <property type="entry name" value="Nucleoside_phosphorylase_sf"/>
</dbReference>
<feature type="repeat" description="ANK" evidence="3">
    <location>
        <begin position="1784"/>
        <end position="1816"/>
    </location>
</feature>
<protein>
    <recommendedName>
        <fullName evidence="8">Ankyrin repeat protein</fullName>
    </recommendedName>
</protein>
<dbReference type="SUPFAM" id="SSF53167">
    <property type="entry name" value="Purine and uridine phosphorylases"/>
    <property type="match status" value="1"/>
</dbReference>
<organism evidence="6 7">
    <name type="scientific">Orbilia ellipsospora</name>
    <dbReference type="NCBI Taxonomy" id="2528407"/>
    <lineage>
        <taxon>Eukaryota</taxon>
        <taxon>Fungi</taxon>
        <taxon>Dikarya</taxon>
        <taxon>Ascomycota</taxon>
        <taxon>Pezizomycotina</taxon>
        <taxon>Orbiliomycetes</taxon>
        <taxon>Orbiliales</taxon>
        <taxon>Orbiliaceae</taxon>
        <taxon>Orbilia</taxon>
    </lineage>
</organism>
<feature type="repeat" description="ANK" evidence="3">
    <location>
        <begin position="1308"/>
        <end position="1340"/>
    </location>
</feature>
<evidence type="ECO:0000259" key="4">
    <source>
        <dbReference type="Pfam" id="PF22939"/>
    </source>
</evidence>
<feature type="repeat" description="ANK" evidence="3">
    <location>
        <begin position="1984"/>
        <end position="2016"/>
    </location>
</feature>
<feature type="repeat" description="ANK" evidence="3">
    <location>
        <begin position="1951"/>
        <end position="1983"/>
    </location>
</feature>
<dbReference type="PROSITE" id="PS50297">
    <property type="entry name" value="ANK_REP_REGION"/>
    <property type="match status" value="22"/>
</dbReference>
<keyword evidence="2 3" id="KW-0040">ANK repeat</keyword>
<dbReference type="SMART" id="SM00248">
    <property type="entry name" value="ANK"/>
    <property type="match status" value="34"/>
</dbReference>
<feature type="repeat" description="ANK" evidence="3">
    <location>
        <begin position="1686"/>
        <end position="1718"/>
    </location>
</feature>
<feature type="domain" description="GPI inositol-deacylase winged helix" evidence="4">
    <location>
        <begin position="609"/>
        <end position="685"/>
    </location>
</feature>
<dbReference type="GO" id="GO:0005634">
    <property type="term" value="C:nucleus"/>
    <property type="evidence" value="ECO:0007669"/>
    <property type="project" value="TreeGrafter"/>
</dbReference>
<feature type="repeat" description="ANK" evidence="3">
    <location>
        <begin position="1005"/>
        <end position="1037"/>
    </location>
</feature>
<evidence type="ECO:0000259" key="5">
    <source>
        <dbReference type="Pfam" id="PF24883"/>
    </source>
</evidence>
<dbReference type="PANTHER" id="PTHR24193:SF122">
    <property type="entry name" value="ANKYRIN REPEAT DOMAIN-CONTAINING PROTEIN 23"/>
    <property type="match status" value="1"/>
</dbReference>
<dbReference type="PANTHER" id="PTHR24193">
    <property type="entry name" value="ANKYRIN REPEAT PROTEIN"/>
    <property type="match status" value="1"/>
</dbReference>
<feature type="repeat" description="ANK" evidence="3">
    <location>
        <begin position="1038"/>
        <end position="1070"/>
    </location>
</feature>
<dbReference type="SUPFAM" id="SSF52540">
    <property type="entry name" value="P-loop containing nucleoside triphosphate hydrolases"/>
    <property type="match status" value="1"/>
</dbReference>
<dbReference type="EMBL" id="JAVHJO010000002">
    <property type="protein sequence ID" value="KAK6542442.1"/>
    <property type="molecule type" value="Genomic_DNA"/>
</dbReference>
<dbReference type="InterPro" id="IPR036770">
    <property type="entry name" value="Ankyrin_rpt-contain_sf"/>
</dbReference>
<evidence type="ECO:0008006" key="8">
    <source>
        <dbReference type="Google" id="ProtNLM"/>
    </source>
</evidence>
<dbReference type="Gene3D" id="3.40.50.300">
    <property type="entry name" value="P-loop containing nucleotide triphosphate hydrolases"/>
    <property type="match status" value="1"/>
</dbReference>
<dbReference type="Pfam" id="PF00023">
    <property type="entry name" value="Ank"/>
    <property type="match status" value="2"/>
</dbReference>
<proteinExistence type="predicted"/>
<feature type="repeat" description="ANK" evidence="3">
    <location>
        <begin position="1877"/>
        <end position="1909"/>
    </location>
</feature>
<dbReference type="Pfam" id="PF13637">
    <property type="entry name" value="Ank_4"/>
    <property type="match status" value="2"/>
</dbReference>
<dbReference type="GO" id="GO:0000976">
    <property type="term" value="F:transcription cis-regulatory region binding"/>
    <property type="evidence" value="ECO:0007669"/>
    <property type="project" value="TreeGrafter"/>
</dbReference>
<feature type="repeat" description="ANK" evidence="3">
    <location>
        <begin position="1241"/>
        <end position="1273"/>
    </location>
</feature>
<dbReference type="InterPro" id="IPR027417">
    <property type="entry name" value="P-loop_NTPase"/>
</dbReference>
<feature type="repeat" description="ANK" evidence="3">
    <location>
        <begin position="1424"/>
        <end position="1456"/>
    </location>
</feature>
<name>A0AAV9XLG6_9PEZI</name>
<evidence type="ECO:0000256" key="1">
    <source>
        <dbReference type="ARBA" id="ARBA00022737"/>
    </source>
</evidence>
<feature type="repeat" description="ANK" evidence="3">
    <location>
        <begin position="1388"/>
        <end position="1423"/>
    </location>
</feature>
<keyword evidence="1" id="KW-0677">Repeat</keyword>
<feature type="repeat" description="ANK" evidence="3">
    <location>
        <begin position="920"/>
        <end position="952"/>
    </location>
</feature>
<dbReference type="Gene3D" id="3.40.50.1580">
    <property type="entry name" value="Nucleoside phosphorylase domain"/>
    <property type="match status" value="1"/>
</dbReference>
<feature type="repeat" description="ANK" evidence="3">
    <location>
        <begin position="2065"/>
        <end position="2097"/>
    </location>
</feature>
<dbReference type="PRINTS" id="PR01415">
    <property type="entry name" value="ANKYRIN"/>
</dbReference>
<dbReference type="InterPro" id="IPR054471">
    <property type="entry name" value="GPIID_WHD"/>
</dbReference>
<feature type="repeat" description="ANK" evidence="3">
    <location>
        <begin position="1844"/>
        <end position="1876"/>
    </location>
</feature>
<dbReference type="Gene3D" id="1.25.40.20">
    <property type="entry name" value="Ankyrin repeat-containing domain"/>
    <property type="match status" value="12"/>
</dbReference>
<feature type="repeat" description="ANK" evidence="3">
    <location>
        <begin position="823"/>
        <end position="855"/>
    </location>
</feature>
<evidence type="ECO:0000256" key="2">
    <source>
        <dbReference type="ARBA" id="ARBA00023043"/>
    </source>
</evidence>
<evidence type="ECO:0000313" key="7">
    <source>
        <dbReference type="Proteomes" id="UP001365542"/>
    </source>
</evidence>
<feature type="repeat" description="ANK" evidence="3">
    <location>
        <begin position="971"/>
        <end position="1003"/>
    </location>
</feature>
<dbReference type="GO" id="GO:0009116">
    <property type="term" value="P:nucleoside metabolic process"/>
    <property type="evidence" value="ECO:0007669"/>
    <property type="project" value="InterPro"/>
</dbReference>
<feature type="domain" description="Nephrocystin 3-like N-terminal" evidence="5">
    <location>
        <begin position="330"/>
        <end position="498"/>
    </location>
</feature>
<dbReference type="Pfam" id="PF24883">
    <property type="entry name" value="NPHP3_N"/>
    <property type="match status" value="1"/>
</dbReference>
<feature type="repeat" description="ANK" evidence="3">
    <location>
        <begin position="1651"/>
        <end position="1683"/>
    </location>
</feature>
<dbReference type="InterPro" id="IPR002110">
    <property type="entry name" value="Ankyrin_rpt"/>
</dbReference>
<reference evidence="6 7" key="1">
    <citation type="submission" date="2019-10" db="EMBL/GenBank/DDBJ databases">
        <authorList>
            <person name="Palmer J.M."/>
        </authorList>
    </citation>
    <scope>NUCLEOTIDE SEQUENCE [LARGE SCALE GENOMIC DNA]</scope>
    <source>
        <strain evidence="6 7">TWF694</strain>
    </source>
</reference>
<feature type="repeat" description="ANK" evidence="3">
    <location>
        <begin position="1519"/>
        <end position="1551"/>
    </location>
</feature>
<dbReference type="InterPro" id="IPR056884">
    <property type="entry name" value="NPHP3-like_N"/>
</dbReference>